<dbReference type="AlphaFoldDB" id="A0A7W7QAP2"/>
<dbReference type="InterPro" id="IPR051128">
    <property type="entry name" value="EgtD_Methyltrsf_superfamily"/>
</dbReference>
<dbReference type="GO" id="GO:0032259">
    <property type="term" value="P:methylation"/>
    <property type="evidence" value="ECO:0007669"/>
    <property type="project" value="UniProtKB-KW"/>
</dbReference>
<keyword evidence="1 4" id="KW-0489">Methyltransferase</keyword>
<comment type="caution">
    <text evidence="4">The sequence shown here is derived from an EMBL/GenBank/DDBJ whole genome shotgun (WGS) entry which is preliminary data.</text>
</comment>
<evidence type="ECO:0000256" key="2">
    <source>
        <dbReference type="ARBA" id="ARBA00022679"/>
    </source>
</evidence>
<accession>A0A7W7QAP2</accession>
<reference evidence="4 5" key="1">
    <citation type="submission" date="2020-08" db="EMBL/GenBank/DDBJ databases">
        <title>Genomic Encyclopedia of Type Strains, Phase III (KMG-III): the genomes of soil and plant-associated and newly described type strains.</title>
        <authorList>
            <person name="Whitman W."/>
        </authorList>
    </citation>
    <scope>NUCLEOTIDE SEQUENCE [LARGE SCALE GENOMIC DNA]</scope>
    <source>
        <strain evidence="4 5">CECT 8960</strain>
    </source>
</reference>
<dbReference type="EMBL" id="JACHJQ010000007">
    <property type="protein sequence ID" value="MBB4910104.1"/>
    <property type="molecule type" value="Genomic_DNA"/>
</dbReference>
<proteinExistence type="predicted"/>
<dbReference type="InterPro" id="IPR029063">
    <property type="entry name" value="SAM-dependent_MTases_sf"/>
</dbReference>
<dbReference type="Gene3D" id="3.40.50.150">
    <property type="entry name" value="Vaccinia Virus protein VP39"/>
    <property type="match status" value="1"/>
</dbReference>
<dbReference type="GO" id="GO:0008168">
    <property type="term" value="F:methyltransferase activity"/>
    <property type="evidence" value="ECO:0007669"/>
    <property type="project" value="UniProtKB-KW"/>
</dbReference>
<organism evidence="4 5">
    <name type="scientific">Actinophytocola algeriensis</name>
    <dbReference type="NCBI Taxonomy" id="1768010"/>
    <lineage>
        <taxon>Bacteria</taxon>
        <taxon>Bacillati</taxon>
        <taxon>Actinomycetota</taxon>
        <taxon>Actinomycetes</taxon>
        <taxon>Pseudonocardiales</taxon>
        <taxon>Pseudonocardiaceae</taxon>
    </lineage>
</organism>
<evidence type="ECO:0000259" key="3">
    <source>
        <dbReference type="Pfam" id="PF10017"/>
    </source>
</evidence>
<dbReference type="PANTHER" id="PTHR43397:SF1">
    <property type="entry name" value="ERGOTHIONEINE BIOSYNTHESIS PROTEIN 1"/>
    <property type="match status" value="1"/>
</dbReference>
<keyword evidence="5" id="KW-1185">Reference proteome</keyword>
<dbReference type="Pfam" id="PF10017">
    <property type="entry name" value="Methyltransf_33"/>
    <property type="match status" value="1"/>
</dbReference>
<gene>
    <name evidence="4" type="ORF">FHR82_006362</name>
</gene>
<evidence type="ECO:0000313" key="4">
    <source>
        <dbReference type="EMBL" id="MBB4910104.1"/>
    </source>
</evidence>
<evidence type="ECO:0000313" key="5">
    <source>
        <dbReference type="Proteomes" id="UP000520767"/>
    </source>
</evidence>
<dbReference type="Proteomes" id="UP000520767">
    <property type="component" value="Unassembled WGS sequence"/>
</dbReference>
<evidence type="ECO:0000256" key="1">
    <source>
        <dbReference type="ARBA" id="ARBA00022603"/>
    </source>
</evidence>
<protein>
    <submittedName>
        <fullName evidence="4">Putative SAM-dependent methyltransferase</fullName>
    </submittedName>
</protein>
<dbReference type="PANTHER" id="PTHR43397">
    <property type="entry name" value="ERGOTHIONEINE BIOSYNTHESIS PROTEIN 1"/>
    <property type="match status" value="1"/>
</dbReference>
<sequence length="402" mass="44864">MTRTVLTLLGGSRTVPTGDHLGRLHDAIDESDFAWTLCLIGEDQSHKLAVLAGDLGRRKSSTGEGKQITSGFAYWGIAPTIAWAHACTDPFYPVMQQSLESFALRWAHVRAQLADTPFHYVSLGVGTGHKDRSILQDLLGANPDLLYSPVDLSAEMLRFGMRESLKGIDVARRQVVPVQLDFAVDANLVEYRRLLHKMVGDEPILYSLLGNTMANFDEDIDLLGKLTWLLRPQDRFLLEVATTSSLEESLADHAAEEYRSSRAYKEFVTSALQHYTDVTIDMDSVHFRGSVEDERALQVKVIYQNSTGAVQRIMLPDRNIVRFDDGDTIRLYLTRKYANTAVDDMLQTVGMTKLLSTHSGFASHRSPGGFGIDLLLLSAGRERSVPAQRSTRADEIWSSFNR</sequence>
<dbReference type="InterPro" id="IPR019257">
    <property type="entry name" value="MeTrfase_dom"/>
</dbReference>
<dbReference type="RefSeq" id="WP_184814193.1">
    <property type="nucleotide sequence ID" value="NZ_JACHJQ010000007.1"/>
</dbReference>
<name>A0A7W7QAP2_9PSEU</name>
<feature type="domain" description="Histidine-specific methyltransferase SAM-dependent" evidence="3">
    <location>
        <begin position="108"/>
        <end position="352"/>
    </location>
</feature>
<keyword evidence="2 4" id="KW-0808">Transferase</keyword>